<protein>
    <submittedName>
        <fullName evidence="1">Uncharacterized protein</fullName>
    </submittedName>
</protein>
<comment type="caution">
    <text evidence="1">The sequence shown here is derived from an EMBL/GenBank/DDBJ whole genome shotgun (WGS) entry which is preliminary data.</text>
</comment>
<dbReference type="RefSeq" id="WP_179796002.1">
    <property type="nucleotide sequence ID" value="NZ_BAABHP010000027.1"/>
</dbReference>
<evidence type="ECO:0000313" key="2">
    <source>
        <dbReference type="Proteomes" id="UP000535890"/>
    </source>
</evidence>
<accession>A0A7Y9DZS1</accession>
<organism evidence="1 2">
    <name type="scientific">Actinomycetospora corticicola</name>
    <dbReference type="NCBI Taxonomy" id="663602"/>
    <lineage>
        <taxon>Bacteria</taxon>
        <taxon>Bacillati</taxon>
        <taxon>Actinomycetota</taxon>
        <taxon>Actinomycetes</taxon>
        <taxon>Pseudonocardiales</taxon>
        <taxon>Pseudonocardiaceae</taxon>
        <taxon>Actinomycetospora</taxon>
    </lineage>
</organism>
<reference evidence="1 2" key="1">
    <citation type="submission" date="2020-07" db="EMBL/GenBank/DDBJ databases">
        <title>Sequencing the genomes of 1000 actinobacteria strains.</title>
        <authorList>
            <person name="Klenk H.-P."/>
        </authorList>
    </citation>
    <scope>NUCLEOTIDE SEQUENCE [LARGE SCALE GENOMIC DNA]</scope>
    <source>
        <strain evidence="1 2">DSM 45772</strain>
    </source>
</reference>
<dbReference type="EMBL" id="JACCBN010000001">
    <property type="protein sequence ID" value="NYD38578.1"/>
    <property type="molecule type" value="Genomic_DNA"/>
</dbReference>
<dbReference type="Proteomes" id="UP000535890">
    <property type="component" value="Unassembled WGS sequence"/>
</dbReference>
<dbReference type="AlphaFoldDB" id="A0A7Y9DZS1"/>
<sequence>MSRIQRHDDGLEVEVHPGCEEFAARVVAEREALVGKALHLLSLYLHHDRRGFWLDTITVPTAGEAELSFSWSSAEEPEAEAYTRFDVFFSADLHPVGFAVRFH</sequence>
<name>A0A7Y9DZS1_9PSEU</name>
<evidence type="ECO:0000313" key="1">
    <source>
        <dbReference type="EMBL" id="NYD38578.1"/>
    </source>
</evidence>
<proteinExistence type="predicted"/>
<keyword evidence="2" id="KW-1185">Reference proteome</keyword>
<gene>
    <name evidence="1" type="ORF">BJ983_004680</name>
</gene>